<dbReference type="Pfam" id="PF12836">
    <property type="entry name" value="HHH_3"/>
    <property type="match status" value="1"/>
</dbReference>
<evidence type="ECO:0000313" key="3">
    <source>
        <dbReference type="Proteomes" id="UP001139028"/>
    </source>
</evidence>
<sequence length="102" mass="11088">MKLTYQLFTVVFALAFSLFLSPSGFAGEVESTDVSQVILSVNVNSASADELAEKLDGVGVARAELIIRYRKEHGPFTSIDQLLNVKGIGTATLDKNRDVIRL</sequence>
<evidence type="ECO:0000256" key="1">
    <source>
        <dbReference type="SAM" id="SignalP"/>
    </source>
</evidence>
<dbReference type="GO" id="GO:0015628">
    <property type="term" value="P:protein secretion by the type II secretion system"/>
    <property type="evidence" value="ECO:0007669"/>
    <property type="project" value="TreeGrafter"/>
</dbReference>
<accession>A0A9X2J4H5</accession>
<dbReference type="InterPro" id="IPR004509">
    <property type="entry name" value="Competence_ComEA_HhH"/>
</dbReference>
<dbReference type="GO" id="GO:0015627">
    <property type="term" value="C:type II protein secretion system complex"/>
    <property type="evidence" value="ECO:0007669"/>
    <property type="project" value="TreeGrafter"/>
</dbReference>
<keyword evidence="3" id="KW-1185">Reference proteome</keyword>
<feature type="signal peptide" evidence="1">
    <location>
        <begin position="1"/>
        <end position="26"/>
    </location>
</feature>
<keyword evidence="1" id="KW-0732">Signal</keyword>
<dbReference type="NCBIfam" id="TIGR00426">
    <property type="entry name" value="competence protein ComEA helix-hairpin-helix repeat region"/>
    <property type="match status" value="1"/>
</dbReference>
<dbReference type="InterPro" id="IPR051675">
    <property type="entry name" value="Endo/Exo/Phosphatase_dom_1"/>
</dbReference>
<protein>
    <submittedName>
        <fullName evidence="2">Helix-hairpin-helix domain-containing protein</fullName>
    </submittedName>
</protein>
<dbReference type="Gene3D" id="1.10.150.280">
    <property type="entry name" value="AF1531-like domain"/>
    <property type="match status" value="1"/>
</dbReference>
<proteinExistence type="predicted"/>
<name>A0A9X2J4H5_9GAMM</name>
<dbReference type="Proteomes" id="UP001139028">
    <property type="component" value="Unassembled WGS sequence"/>
</dbReference>
<dbReference type="PANTHER" id="PTHR21180">
    <property type="entry name" value="ENDONUCLEASE/EXONUCLEASE/PHOSPHATASE FAMILY DOMAIN-CONTAINING PROTEIN 1"/>
    <property type="match status" value="1"/>
</dbReference>
<dbReference type="PANTHER" id="PTHR21180:SF32">
    <property type="entry name" value="ENDONUCLEASE_EXONUCLEASE_PHOSPHATASE FAMILY DOMAIN-CONTAINING PROTEIN 1"/>
    <property type="match status" value="1"/>
</dbReference>
<comment type="caution">
    <text evidence="2">The sequence shown here is derived from an EMBL/GenBank/DDBJ whole genome shotgun (WGS) entry which is preliminary data.</text>
</comment>
<dbReference type="AlphaFoldDB" id="A0A9X2J4H5"/>
<dbReference type="SUPFAM" id="SSF47781">
    <property type="entry name" value="RuvA domain 2-like"/>
    <property type="match status" value="1"/>
</dbReference>
<dbReference type="InterPro" id="IPR010994">
    <property type="entry name" value="RuvA_2-like"/>
</dbReference>
<reference evidence="2" key="1">
    <citation type="journal article" date="2022" name="Arch. Microbiol.">
        <title>Microbulbifer okhotskensis sp. nov., isolated from a deep bottom sediment of the Okhotsk Sea.</title>
        <authorList>
            <person name="Romanenko L."/>
            <person name="Kurilenko V."/>
            <person name="Otstavnykh N."/>
            <person name="Velansky P."/>
            <person name="Isaeva M."/>
            <person name="Mikhailov V."/>
        </authorList>
    </citation>
    <scope>NUCLEOTIDE SEQUENCE</scope>
    <source>
        <strain evidence="2">OS29</strain>
    </source>
</reference>
<gene>
    <name evidence="2" type="ORF">MO867_07100</name>
</gene>
<organism evidence="2 3">
    <name type="scientific">Microbulbifer okhotskensis</name>
    <dbReference type="NCBI Taxonomy" id="2926617"/>
    <lineage>
        <taxon>Bacteria</taxon>
        <taxon>Pseudomonadati</taxon>
        <taxon>Pseudomonadota</taxon>
        <taxon>Gammaproteobacteria</taxon>
        <taxon>Cellvibrionales</taxon>
        <taxon>Microbulbiferaceae</taxon>
        <taxon>Microbulbifer</taxon>
    </lineage>
</organism>
<dbReference type="EMBL" id="JALBWM010000020">
    <property type="protein sequence ID" value="MCO1334108.1"/>
    <property type="molecule type" value="Genomic_DNA"/>
</dbReference>
<dbReference type="RefSeq" id="WP_252465600.1">
    <property type="nucleotide sequence ID" value="NZ_JALBWM010000020.1"/>
</dbReference>
<evidence type="ECO:0000313" key="2">
    <source>
        <dbReference type="EMBL" id="MCO1334108.1"/>
    </source>
</evidence>
<feature type="chain" id="PRO_5040934486" evidence="1">
    <location>
        <begin position="27"/>
        <end position="102"/>
    </location>
</feature>